<dbReference type="EMBL" id="CP047896">
    <property type="protein sequence ID" value="QHL92022.1"/>
    <property type="molecule type" value="Genomic_DNA"/>
</dbReference>
<dbReference type="RefSeq" id="WP_160594056.1">
    <property type="nucleotide sequence ID" value="NZ_CP047896.1"/>
</dbReference>
<geneLocation type="plasmid" evidence="2">
    <name>pc33</name>
</geneLocation>
<accession>A0A7Z2S9R9</accession>
<dbReference type="InterPro" id="IPR011010">
    <property type="entry name" value="DNA_brk_join_enz"/>
</dbReference>
<dbReference type="GO" id="GO:0003677">
    <property type="term" value="F:DNA binding"/>
    <property type="evidence" value="ECO:0007669"/>
    <property type="project" value="InterPro"/>
</dbReference>
<evidence type="ECO:0000313" key="2">
    <source>
        <dbReference type="Proteomes" id="UP000464468"/>
    </source>
</evidence>
<dbReference type="SUPFAM" id="SSF56349">
    <property type="entry name" value="DNA breaking-rejoining enzymes"/>
    <property type="match status" value="1"/>
</dbReference>
<protein>
    <submittedName>
        <fullName evidence="1">Uncharacterized protein</fullName>
    </submittedName>
</protein>
<evidence type="ECO:0000313" key="1">
    <source>
        <dbReference type="EMBL" id="QHL92022.1"/>
    </source>
</evidence>
<proteinExistence type="predicted"/>
<keyword evidence="1" id="KW-0614">Plasmid</keyword>
<name>A0A7Z2S9R9_9SPHN</name>
<dbReference type="AlphaFoldDB" id="A0A7Z2S9R9"/>
<organism evidence="1 2">
    <name type="scientific">Sphingomonas changnyeongensis</name>
    <dbReference type="NCBI Taxonomy" id="2698679"/>
    <lineage>
        <taxon>Bacteria</taxon>
        <taxon>Pseudomonadati</taxon>
        <taxon>Pseudomonadota</taxon>
        <taxon>Alphaproteobacteria</taxon>
        <taxon>Sphingomonadales</taxon>
        <taxon>Sphingomonadaceae</taxon>
        <taxon>Sphingomonas</taxon>
    </lineage>
</organism>
<keyword evidence="2" id="KW-1185">Reference proteome</keyword>
<dbReference type="Proteomes" id="UP000464468">
    <property type="component" value="Plasmid pC33"/>
</dbReference>
<gene>
    <name evidence="1" type="ORF">GVO57_14100</name>
</gene>
<sequence length="109" mass="11952">MRRDKSEQWGAEAVGLVMSGELTHSFRHTVINAMKGVEISPELRAGFAGHKLSSETEGRYSKAHMASLRKPATAIPNVTDHLEPLPVTLLPARLRAPRKARTSKQSKPA</sequence>
<reference evidence="1 2" key="1">
    <citation type="submission" date="2020-01" db="EMBL/GenBank/DDBJ databases">
        <title>Sphingomonas sp. C33 whole genome sequece.</title>
        <authorList>
            <person name="Park C."/>
        </authorList>
    </citation>
    <scope>NUCLEOTIDE SEQUENCE [LARGE SCALE GENOMIC DNA]</scope>
    <source>
        <strain evidence="1 2">C33</strain>
        <plasmid evidence="2">pc33</plasmid>
    </source>
</reference>
<dbReference type="KEGG" id="schy:GVO57_14100"/>